<proteinExistence type="predicted"/>
<dbReference type="SUPFAM" id="SSF56112">
    <property type="entry name" value="Protein kinase-like (PK-like)"/>
    <property type="match status" value="1"/>
</dbReference>
<organism evidence="4 5">
    <name type="scientific">Eruca vesicaria subsp. sativa</name>
    <name type="common">Garden rocket</name>
    <name type="synonym">Eruca sativa</name>
    <dbReference type="NCBI Taxonomy" id="29727"/>
    <lineage>
        <taxon>Eukaryota</taxon>
        <taxon>Viridiplantae</taxon>
        <taxon>Streptophyta</taxon>
        <taxon>Embryophyta</taxon>
        <taxon>Tracheophyta</taxon>
        <taxon>Spermatophyta</taxon>
        <taxon>Magnoliopsida</taxon>
        <taxon>eudicotyledons</taxon>
        <taxon>Gunneridae</taxon>
        <taxon>Pentapetalae</taxon>
        <taxon>rosids</taxon>
        <taxon>malvids</taxon>
        <taxon>Brassicales</taxon>
        <taxon>Brassicaceae</taxon>
        <taxon>Brassiceae</taxon>
        <taxon>Eruca</taxon>
    </lineage>
</organism>
<sequence>MSVFNYVIGRGLRYLSPPRSAPELLLGDTEYGPAIDMWSAGCILAELFAGTPILARCTDVEQMHKIFKLCVSPSEDFGEKKLRHLQQILNQVILISHFPASAMTLINKLLAIEPEKRGPAASALRSKFFTTGPLPTNPSNLPRYPQSKNLTLSFATKKQENKACSSKGMVKREVTRGRGKDLKTAQTPEFIAARQSKVMCISHKFKTDEECGTCFTIEPLRKGIQQYNGSPKCC</sequence>
<evidence type="ECO:0000256" key="1">
    <source>
        <dbReference type="ARBA" id="ARBA00022741"/>
    </source>
</evidence>
<keyword evidence="2" id="KW-0067">ATP-binding</keyword>
<dbReference type="PANTHER" id="PTHR24056">
    <property type="entry name" value="CELL DIVISION PROTEIN KINASE"/>
    <property type="match status" value="1"/>
</dbReference>
<dbReference type="InterPro" id="IPR000719">
    <property type="entry name" value="Prot_kinase_dom"/>
</dbReference>
<dbReference type="PROSITE" id="PS50011">
    <property type="entry name" value="PROTEIN_KINASE_DOM"/>
    <property type="match status" value="1"/>
</dbReference>
<accession>A0ABC8JXA9</accession>
<keyword evidence="1" id="KW-0547">Nucleotide-binding</keyword>
<comment type="caution">
    <text evidence="4">The sequence shown here is derived from an EMBL/GenBank/DDBJ whole genome shotgun (WGS) entry which is preliminary data.</text>
</comment>
<dbReference type="EMBL" id="CAKOAT010138487">
    <property type="protein sequence ID" value="CAH8337814.1"/>
    <property type="molecule type" value="Genomic_DNA"/>
</dbReference>
<dbReference type="GO" id="GO:0005524">
    <property type="term" value="F:ATP binding"/>
    <property type="evidence" value="ECO:0007669"/>
    <property type="project" value="UniProtKB-KW"/>
</dbReference>
<evidence type="ECO:0000256" key="2">
    <source>
        <dbReference type="ARBA" id="ARBA00022840"/>
    </source>
</evidence>
<dbReference type="Proteomes" id="UP001642260">
    <property type="component" value="Unassembled WGS sequence"/>
</dbReference>
<name>A0ABC8JXA9_ERUVS</name>
<dbReference type="InterPro" id="IPR011009">
    <property type="entry name" value="Kinase-like_dom_sf"/>
</dbReference>
<evidence type="ECO:0000259" key="3">
    <source>
        <dbReference type="PROSITE" id="PS50011"/>
    </source>
</evidence>
<dbReference type="Pfam" id="PF00069">
    <property type="entry name" value="Pkinase"/>
    <property type="match status" value="1"/>
</dbReference>
<evidence type="ECO:0000313" key="5">
    <source>
        <dbReference type="Proteomes" id="UP001642260"/>
    </source>
</evidence>
<protein>
    <recommendedName>
        <fullName evidence="3">Protein kinase domain-containing protein</fullName>
    </recommendedName>
</protein>
<evidence type="ECO:0000313" key="4">
    <source>
        <dbReference type="EMBL" id="CAH8337814.1"/>
    </source>
</evidence>
<reference evidence="4 5" key="1">
    <citation type="submission" date="2022-03" db="EMBL/GenBank/DDBJ databases">
        <authorList>
            <person name="Macdonald S."/>
            <person name="Ahmed S."/>
            <person name="Newling K."/>
        </authorList>
    </citation>
    <scope>NUCLEOTIDE SEQUENCE [LARGE SCALE GENOMIC DNA]</scope>
</reference>
<dbReference type="InterPro" id="IPR050108">
    <property type="entry name" value="CDK"/>
</dbReference>
<feature type="domain" description="Protein kinase" evidence="3">
    <location>
        <begin position="1"/>
        <end position="129"/>
    </location>
</feature>
<dbReference type="PANTHER" id="PTHR24056:SF384">
    <property type="entry name" value="PROTEIN KINASE SUPERFAMILY PROTEIN"/>
    <property type="match status" value="1"/>
</dbReference>
<gene>
    <name evidence="4" type="ORF">ERUC_LOCUS14698</name>
</gene>
<dbReference type="AlphaFoldDB" id="A0ABC8JXA9"/>
<keyword evidence="5" id="KW-1185">Reference proteome</keyword>
<dbReference type="Gene3D" id="1.10.510.10">
    <property type="entry name" value="Transferase(Phosphotransferase) domain 1"/>
    <property type="match status" value="1"/>
</dbReference>